<gene>
    <name evidence="2" type="ORF">HH304_03110</name>
</gene>
<evidence type="ECO:0000256" key="1">
    <source>
        <dbReference type="SAM" id="SignalP"/>
    </source>
</evidence>
<dbReference type="Proteomes" id="UP000559010">
    <property type="component" value="Unassembled WGS sequence"/>
</dbReference>
<reference evidence="2 3" key="1">
    <citation type="submission" date="2020-04" db="EMBL/GenBank/DDBJ databases">
        <title>Flammeovirgaceae bacterium KN852 isolated from deep sea.</title>
        <authorList>
            <person name="Zhang D.-C."/>
        </authorList>
    </citation>
    <scope>NUCLEOTIDE SEQUENCE [LARGE SCALE GENOMIC DNA]</scope>
    <source>
        <strain evidence="2 3">KN852</strain>
    </source>
</reference>
<dbReference type="PROSITE" id="PS51257">
    <property type="entry name" value="PROKAR_LIPOPROTEIN"/>
    <property type="match status" value="1"/>
</dbReference>
<evidence type="ECO:0000313" key="2">
    <source>
        <dbReference type="EMBL" id="NMM47373.1"/>
    </source>
</evidence>
<dbReference type="RefSeq" id="WP_169678001.1">
    <property type="nucleotide sequence ID" value="NZ_JABBNU010000002.1"/>
</dbReference>
<organism evidence="2 3">
    <name type="scientific">Marinigracilibium pacificum</name>
    <dbReference type="NCBI Taxonomy" id="2729599"/>
    <lineage>
        <taxon>Bacteria</taxon>
        <taxon>Pseudomonadati</taxon>
        <taxon>Bacteroidota</taxon>
        <taxon>Cytophagia</taxon>
        <taxon>Cytophagales</taxon>
        <taxon>Flammeovirgaceae</taxon>
        <taxon>Marinigracilibium</taxon>
    </lineage>
</organism>
<name>A0A848ISE6_9BACT</name>
<comment type="caution">
    <text evidence="2">The sequence shown here is derived from an EMBL/GenBank/DDBJ whole genome shotgun (WGS) entry which is preliminary data.</text>
</comment>
<keyword evidence="1" id="KW-0732">Signal</keyword>
<dbReference type="EMBL" id="JABBNU010000002">
    <property type="protein sequence ID" value="NMM47373.1"/>
    <property type="molecule type" value="Genomic_DNA"/>
</dbReference>
<evidence type="ECO:0008006" key="4">
    <source>
        <dbReference type="Google" id="ProtNLM"/>
    </source>
</evidence>
<sequence length="131" mass="15063">MKTFFNLIFGLVLVLGFVACSDEEVTPLKETVWVESRWVVENCDDPNDEFVEESGCTNDYCYKVIFGETTVEFIESDMEGTYSSSTEYTEANGTITIEGNAIRYEIRGNRMLWFFSDENDPCDVYLEFTAQ</sequence>
<accession>A0A848ISE6</accession>
<feature type="chain" id="PRO_5032942302" description="Lipocalin-like domain-containing protein" evidence="1">
    <location>
        <begin position="22"/>
        <end position="131"/>
    </location>
</feature>
<proteinExistence type="predicted"/>
<feature type="signal peptide" evidence="1">
    <location>
        <begin position="1"/>
        <end position="21"/>
    </location>
</feature>
<dbReference type="AlphaFoldDB" id="A0A848ISE6"/>
<keyword evidence="3" id="KW-1185">Reference proteome</keyword>
<protein>
    <recommendedName>
        <fullName evidence="4">Lipocalin-like domain-containing protein</fullName>
    </recommendedName>
</protein>
<evidence type="ECO:0000313" key="3">
    <source>
        <dbReference type="Proteomes" id="UP000559010"/>
    </source>
</evidence>